<reference evidence="1 2" key="1">
    <citation type="submission" date="2023-11" db="EMBL/GenBank/DDBJ databases">
        <authorList>
            <person name="Cook R."/>
            <person name="Crisci M."/>
            <person name="Pye H."/>
            <person name="Adriaenssens E."/>
            <person name="Santini J."/>
        </authorList>
    </citation>
    <scope>NUCLEOTIDE SEQUENCE [LARGE SCALE GENOMIC DNA]</scope>
    <source>
        <strain evidence="1">Lak_Megaphage_RVC_AP3_GC26</strain>
    </source>
</reference>
<organism evidence="1 2">
    <name type="scientific">phage Lak_Megaphage_RVC_AP3_GC26</name>
    <dbReference type="NCBI Taxonomy" id="3109225"/>
    <lineage>
        <taxon>Viruses</taxon>
        <taxon>Duplodnaviria</taxon>
        <taxon>Heunggongvirae</taxon>
        <taxon>Uroviricota</taxon>
        <taxon>Caudoviricetes</taxon>
        <taxon>Caudoviricetes code 15 clade</taxon>
    </lineage>
</organism>
<evidence type="ECO:0000313" key="2">
    <source>
        <dbReference type="Proteomes" id="UP001348805"/>
    </source>
</evidence>
<keyword evidence="2" id="KW-1185">Reference proteome</keyword>
<name>A0ABZ0YZW9_9CAUD</name>
<dbReference type="Proteomes" id="UP001348805">
    <property type="component" value="Segment"/>
</dbReference>
<proteinExistence type="predicted"/>
<evidence type="ECO:0000313" key="1">
    <source>
        <dbReference type="EMBL" id="WQJ51362.1"/>
    </source>
</evidence>
<dbReference type="EMBL" id="OR769219">
    <property type="protein sequence ID" value="WQJ51362.1"/>
    <property type="molecule type" value="Genomic_DNA"/>
</dbReference>
<accession>A0ABZ0YZW9</accession>
<protein>
    <submittedName>
        <fullName evidence="1">Uncharacterized protein</fullName>
    </submittedName>
</protein>
<sequence>MEQNKNKKKILILLMSCNIEFFQKEEELCKQTWLSNIDQYDNINYFIYTVSDNDKCYINTNNHKIKVPTNDDLYSTLSKTLLTLQVLEQTQILYDYDYIFRTNLSTYINISLLNEFVQNITDDNITYATECYITKEQGPYKYCIFPQGNGTLLSRKLYKQFTFDNFYRYMEMYKDIYKPDVTASIDDNGMGFILTCYYLENKFDIFDMFQEFGFVRPEYLHEPDPYYNNINDFNKCIAISYRVFKNRTLQNESDNCMYIHRNIKYDNTDLSFINKWLQKDMIHLVVTYLIDDIIAKQDALNILKYNKDFRNIPYIKYER</sequence>